<feature type="compositionally biased region" description="Low complexity" evidence="1">
    <location>
        <begin position="381"/>
        <end position="390"/>
    </location>
</feature>
<evidence type="ECO:0000313" key="4">
    <source>
        <dbReference type="Proteomes" id="UP000324748"/>
    </source>
</evidence>
<evidence type="ECO:0000313" key="2">
    <source>
        <dbReference type="EMBL" id="KAA1098458.1"/>
    </source>
</evidence>
<feature type="region of interest" description="Disordered" evidence="1">
    <location>
        <begin position="341"/>
        <end position="570"/>
    </location>
</feature>
<accession>A0A5B0PDN6</accession>
<evidence type="ECO:0000313" key="3">
    <source>
        <dbReference type="EMBL" id="KAA1100297.1"/>
    </source>
</evidence>
<dbReference type="OrthoDB" id="2504465at2759"/>
<dbReference type="Proteomes" id="UP000324748">
    <property type="component" value="Unassembled WGS sequence"/>
</dbReference>
<feature type="region of interest" description="Disordered" evidence="1">
    <location>
        <begin position="133"/>
        <end position="235"/>
    </location>
</feature>
<organism evidence="2 4">
    <name type="scientific">Puccinia graminis f. sp. tritici</name>
    <dbReference type="NCBI Taxonomy" id="56615"/>
    <lineage>
        <taxon>Eukaryota</taxon>
        <taxon>Fungi</taxon>
        <taxon>Dikarya</taxon>
        <taxon>Basidiomycota</taxon>
        <taxon>Pucciniomycotina</taxon>
        <taxon>Pucciniomycetes</taxon>
        <taxon>Pucciniales</taxon>
        <taxon>Pucciniaceae</taxon>
        <taxon>Puccinia</taxon>
    </lineage>
</organism>
<comment type="caution">
    <text evidence="2">The sequence shown here is derived from an EMBL/GenBank/DDBJ whole genome shotgun (WGS) entry which is preliminary data.</text>
</comment>
<dbReference type="Proteomes" id="UP000325313">
    <property type="component" value="Unassembled WGS sequence"/>
</dbReference>
<reference evidence="4 5" key="1">
    <citation type="submission" date="2019-05" db="EMBL/GenBank/DDBJ databases">
        <title>Emergence of the Ug99 lineage of the wheat stem rust pathogen through somatic hybridization.</title>
        <authorList>
            <person name="Li F."/>
            <person name="Upadhyaya N.M."/>
            <person name="Sperschneider J."/>
            <person name="Matny O."/>
            <person name="Nguyen-Phuc H."/>
            <person name="Mago R."/>
            <person name="Raley C."/>
            <person name="Miller M.E."/>
            <person name="Silverstein K.A.T."/>
            <person name="Henningsen E."/>
            <person name="Hirsch C.D."/>
            <person name="Visser B."/>
            <person name="Pretorius Z.A."/>
            <person name="Steffenson B.J."/>
            <person name="Schwessinger B."/>
            <person name="Dodds P.N."/>
            <person name="Figueroa M."/>
        </authorList>
    </citation>
    <scope>NUCLEOTIDE SEQUENCE [LARGE SCALE GENOMIC DNA]</scope>
    <source>
        <strain evidence="2">21-0</strain>
        <strain evidence="3 5">Ug99</strain>
    </source>
</reference>
<keyword evidence="4" id="KW-1185">Reference proteome</keyword>
<dbReference type="AlphaFoldDB" id="A0A5B0PDN6"/>
<feature type="compositionally biased region" description="Pro residues" evidence="1">
    <location>
        <begin position="545"/>
        <end position="558"/>
    </location>
</feature>
<feature type="compositionally biased region" description="Polar residues" evidence="1">
    <location>
        <begin position="341"/>
        <end position="371"/>
    </location>
</feature>
<evidence type="ECO:0000256" key="1">
    <source>
        <dbReference type="SAM" id="MobiDB-lite"/>
    </source>
</evidence>
<evidence type="ECO:0000313" key="5">
    <source>
        <dbReference type="Proteomes" id="UP000325313"/>
    </source>
</evidence>
<dbReference type="EMBL" id="VSWC01000066">
    <property type="protein sequence ID" value="KAA1098458.1"/>
    <property type="molecule type" value="Genomic_DNA"/>
</dbReference>
<name>A0A5B0PDN6_PUCGR</name>
<feature type="compositionally biased region" description="Low complexity" evidence="1">
    <location>
        <begin position="163"/>
        <end position="232"/>
    </location>
</feature>
<sequence>MSCPFYHPATMIMNSNRPQSIYLIPSHRPRFACSLSRPLKSIGNMALTPSPEDIDSLPYHALQAEAAKHSIRRNLGIAKLREALKLILGSDPDPDKIPAQWYIASAKRGAAPTQSKAAAVPRPTKTNARLNAAKTKAAQAPPPPPSPKTSRARRSRNPPNPSSHPSSSSRASTVSPRRPAHPSSPATGNPADRASPAARSHSPSPSRRSVPASPNRSGAHASTSRTQQTSSDRTGETTAIFLKAVRDEAQVRGIIPPRHQYNSDPAAVRPTSLDLPDAIRREAKRLGLNNCDHPNNIDFLCFLIRDTLKEINAGNYIAAMLQASHKPIKYLPRLPPVSPTNPVDTTHYNNYGLASSPVNPTASWPTGDSPQRSGRTDTSSRSRVSPSLTRLNVSTVQVSTPPDGSFNAPSIDSPDLPALPQTQRRFPGRRGRLDDLSESSDDEPQSRSQVEALLGSDPALIPATQPTSRKRRQGEDDLGNASTTPTTTPPANKKARLTQSPIASSSRPSGGNYRSPVADSDESMSPPPQILRPLRIFSSARRAPVVPPDSPSPAPSPVAGPSQPTLYGTESHYIDDSTTRFSELLRGHTRLLPSPPPKSNPSSQHR</sequence>
<gene>
    <name evidence="2" type="ORF">PGT21_035470</name>
    <name evidence="3" type="ORF">PGTUg99_010693</name>
</gene>
<feature type="compositionally biased region" description="Polar residues" evidence="1">
    <location>
        <begin position="391"/>
        <end position="410"/>
    </location>
</feature>
<feature type="compositionally biased region" description="Polar residues" evidence="1">
    <location>
        <begin position="497"/>
        <end position="509"/>
    </location>
</feature>
<protein>
    <submittedName>
        <fullName evidence="2">Uncharacterized protein</fullName>
    </submittedName>
</protein>
<dbReference type="EMBL" id="VDEP01000341">
    <property type="protein sequence ID" value="KAA1100297.1"/>
    <property type="molecule type" value="Genomic_DNA"/>
</dbReference>
<proteinExistence type="predicted"/>
<feature type="region of interest" description="Disordered" evidence="1">
    <location>
        <begin position="585"/>
        <end position="606"/>
    </location>
</feature>